<comment type="caution">
    <text evidence="5">The sequence shown here is derived from an EMBL/GenBank/DDBJ whole genome shotgun (WGS) entry which is preliminary data.</text>
</comment>
<feature type="domain" description="M23ase beta-sheet core" evidence="4">
    <location>
        <begin position="166"/>
        <end position="263"/>
    </location>
</feature>
<feature type="region of interest" description="Disordered" evidence="2">
    <location>
        <begin position="1"/>
        <end position="42"/>
    </location>
</feature>
<keyword evidence="3" id="KW-0812">Transmembrane</keyword>
<dbReference type="PANTHER" id="PTHR21666:SF289">
    <property type="entry name" value="L-ALA--D-GLU ENDOPEPTIDASE"/>
    <property type="match status" value="1"/>
</dbReference>
<keyword evidence="3" id="KW-0472">Membrane</keyword>
<reference evidence="5 6" key="1">
    <citation type="submission" date="2019-03" db="EMBL/GenBank/DDBJ databases">
        <title>Genomics of glacier-inhabiting Cryobacterium strains.</title>
        <authorList>
            <person name="Liu Q."/>
            <person name="Xin Y.-H."/>
        </authorList>
    </citation>
    <scope>NUCLEOTIDE SEQUENCE [LARGE SCALE GENOMIC DNA]</scope>
    <source>
        <strain evidence="5 6">Hh4</strain>
    </source>
</reference>
<evidence type="ECO:0000313" key="5">
    <source>
        <dbReference type="EMBL" id="TFD81582.1"/>
    </source>
</evidence>
<dbReference type="SUPFAM" id="SSF51261">
    <property type="entry name" value="Duplicated hybrid motif"/>
    <property type="match status" value="1"/>
</dbReference>
<evidence type="ECO:0000256" key="3">
    <source>
        <dbReference type="SAM" id="Phobius"/>
    </source>
</evidence>
<evidence type="ECO:0000313" key="6">
    <source>
        <dbReference type="Proteomes" id="UP000298313"/>
    </source>
</evidence>
<evidence type="ECO:0000256" key="2">
    <source>
        <dbReference type="SAM" id="MobiDB-lite"/>
    </source>
</evidence>
<dbReference type="OrthoDB" id="1099523at2"/>
<dbReference type="GO" id="GO:0004222">
    <property type="term" value="F:metalloendopeptidase activity"/>
    <property type="evidence" value="ECO:0007669"/>
    <property type="project" value="TreeGrafter"/>
</dbReference>
<proteinExistence type="predicted"/>
<dbReference type="AlphaFoldDB" id="A0A4R9BDE4"/>
<keyword evidence="6" id="KW-1185">Reference proteome</keyword>
<dbReference type="InterPro" id="IPR011055">
    <property type="entry name" value="Dup_hybrid_motif"/>
</dbReference>
<dbReference type="InterPro" id="IPR016047">
    <property type="entry name" value="M23ase_b-sheet_dom"/>
</dbReference>
<organism evidence="5 6">
    <name type="scientific">Cryobacterium fucosi</name>
    <dbReference type="NCBI Taxonomy" id="1259157"/>
    <lineage>
        <taxon>Bacteria</taxon>
        <taxon>Bacillati</taxon>
        <taxon>Actinomycetota</taxon>
        <taxon>Actinomycetes</taxon>
        <taxon>Micrococcales</taxon>
        <taxon>Microbacteriaceae</taxon>
        <taxon>Cryobacterium</taxon>
    </lineage>
</organism>
<evidence type="ECO:0000256" key="1">
    <source>
        <dbReference type="ARBA" id="ARBA00022729"/>
    </source>
</evidence>
<accession>A0A4R9BDE4</accession>
<dbReference type="InterPro" id="IPR050570">
    <property type="entry name" value="Cell_wall_metabolism_enzyme"/>
</dbReference>
<sequence>MQSHSHPTRRQLRAAEGRRPARDRATAPAIGHKPAPRRTHTSHRRRVFGLAAMTFAALLTVSVSVPALAVNPSTPVTWQAAASPGRPQTLAMSANGVIVVQRDGFTIGQIPKPKPKPQPAAVGNFRTAGTYVNYPDSPIQWPFPVGVPISTYFGPREAPCAGCSTFHKGLDMNPGVNTPIQAMADGVVRELSATDNGGLGVYVIVDHMIGGRLVSSLYAHMAEGSLTVAVGQPVLVGRQIGNVGNTGQSTGPHLHFEVLLDGQSPTDPFAWLTERVRSP</sequence>
<dbReference type="EMBL" id="SOHH01000032">
    <property type="protein sequence ID" value="TFD81582.1"/>
    <property type="molecule type" value="Genomic_DNA"/>
</dbReference>
<protein>
    <submittedName>
        <fullName evidence="5">M23 family metallopeptidase</fullName>
    </submittedName>
</protein>
<gene>
    <name evidence="5" type="ORF">E3T48_03240</name>
</gene>
<feature type="transmembrane region" description="Helical" evidence="3">
    <location>
        <begin position="47"/>
        <end position="69"/>
    </location>
</feature>
<evidence type="ECO:0000259" key="4">
    <source>
        <dbReference type="Pfam" id="PF01551"/>
    </source>
</evidence>
<keyword evidence="3" id="KW-1133">Transmembrane helix</keyword>
<name>A0A4R9BDE4_9MICO</name>
<dbReference type="Gene3D" id="2.70.70.10">
    <property type="entry name" value="Glucose Permease (Domain IIA)"/>
    <property type="match status" value="1"/>
</dbReference>
<dbReference type="Proteomes" id="UP000298313">
    <property type="component" value="Unassembled WGS sequence"/>
</dbReference>
<dbReference type="PANTHER" id="PTHR21666">
    <property type="entry name" value="PEPTIDASE-RELATED"/>
    <property type="match status" value="1"/>
</dbReference>
<keyword evidence="1" id="KW-0732">Signal</keyword>
<dbReference type="Pfam" id="PF01551">
    <property type="entry name" value="Peptidase_M23"/>
    <property type="match status" value="1"/>
</dbReference>
<dbReference type="CDD" id="cd12797">
    <property type="entry name" value="M23_peptidase"/>
    <property type="match status" value="1"/>
</dbReference>
<feature type="compositionally biased region" description="Basic and acidic residues" evidence="2">
    <location>
        <begin position="13"/>
        <end position="25"/>
    </location>
</feature>
<feature type="compositionally biased region" description="Basic residues" evidence="2">
    <location>
        <begin position="1"/>
        <end position="12"/>
    </location>
</feature>